<comment type="caution">
    <text evidence="3">The sequence shown here is derived from an EMBL/GenBank/DDBJ whole genome shotgun (WGS) entry which is preliminary data.</text>
</comment>
<feature type="region of interest" description="Disordered" evidence="1">
    <location>
        <begin position="104"/>
        <end position="160"/>
    </location>
</feature>
<feature type="compositionally biased region" description="Low complexity" evidence="1">
    <location>
        <begin position="117"/>
        <end position="147"/>
    </location>
</feature>
<keyword evidence="4" id="KW-1185">Reference proteome</keyword>
<keyword evidence="2" id="KW-0812">Transmembrane</keyword>
<dbReference type="InterPro" id="IPR019277">
    <property type="entry name" value="DUF2304"/>
</dbReference>
<gene>
    <name evidence="3" type="ORF">EII10_08955</name>
</gene>
<evidence type="ECO:0000256" key="1">
    <source>
        <dbReference type="SAM" id="MobiDB-lite"/>
    </source>
</evidence>
<evidence type="ECO:0000313" key="4">
    <source>
        <dbReference type="Proteomes" id="UP000271272"/>
    </source>
</evidence>
<evidence type="ECO:0000313" key="3">
    <source>
        <dbReference type="EMBL" id="RRD28600.1"/>
    </source>
</evidence>
<feature type="transmembrane region" description="Helical" evidence="2">
    <location>
        <begin position="37"/>
        <end position="59"/>
    </location>
</feature>
<organism evidence="3 4">
    <name type="scientific">Actinomyces bowdenii</name>
    <dbReference type="NCBI Taxonomy" id="131109"/>
    <lineage>
        <taxon>Bacteria</taxon>
        <taxon>Bacillati</taxon>
        <taxon>Actinomycetota</taxon>
        <taxon>Actinomycetes</taxon>
        <taxon>Actinomycetales</taxon>
        <taxon>Actinomycetaceae</taxon>
        <taxon>Actinomyces</taxon>
    </lineage>
</organism>
<reference evidence="3 4" key="1">
    <citation type="submission" date="2018-11" db="EMBL/GenBank/DDBJ databases">
        <title>Genomes From Bacteria Associated with the Canine Oral Cavity: a Test Case for Automated Genome-Based Taxonomic Assignment.</title>
        <authorList>
            <person name="Coil D.A."/>
            <person name="Jospin G."/>
            <person name="Darling A.E."/>
            <person name="Wallis C."/>
            <person name="Davis I.J."/>
            <person name="Harris S."/>
            <person name="Eisen J.A."/>
            <person name="Holcombe L.J."/>
            <person name="O'Flynn C."/>
        </authorList>
    </citation>
    <scope>NUCLEOTIDE SEQUENCE [LARGE SCALE GENOMIC DNA]</scope>
    <source>
        <strain evidence="3 4">OH5050</strain>
    </source>
</reference>
<keyword evidence="2" id="KW-0472">Membrane</keyword>
<dbReference type="OrthoDB" id="8904808at2"/>
<evidence type="ECO:0000256" key="2">
    <source>
        <dbReference type="SAM" id="Phobius"/>
    </source>
</evidence>
<protein>
    <submittedName>
        <fullName evidence="3">DUF2304 domain-containing protein</fullName>
    </submittedName>
</protein>
<feature type="compositionally biased region" description="Basic and acidic residues" evidence="1">
    <location>
        <begin position="149"/>
        <end position="160"/>
    </location>
</feature>
<dbReference type="EMBL" id="RQZC01000015">
    <property type="protein sequence ID" value="RRD28600.1"/>
    <property type="molecule type" value="Genomic_DNA"/>
</dbReference>
<feature type="transmembrane region" description="Helical" evidence="2">
    <location>
        <begin position="6"/>
        <end position="25"/>
    </location>
</feature>
<sequence length="160" mass="16484">MSSQIIIQVLLITAVAAVGWMMLRSPGGARHQAARRVATLAFALFAVIAIITPSLTTTVAHMVGVGRGADLLLYALVVAFLAQVLSSFRRNAARERQITRLARRVALDAAPPPPGAAGPSSAAQTTSAGGQPQGAAHGPAPQQAAPAEQPDRAGQRAERP</sequence>
<accession>A0A3P1V563</accession>
<dbReference type="Pfam" id="PF10066">
    <property type="entry name" value="DUF2304"/>
    <property type="match status" value="1"/>
</dbReference>
<proteinExistence type="predicted"/>
<dbReference type="AlphaFoldDB" id="A0A3P1V563"/>
<name>A0A3P1V563_9ACTO</name>
<dbReference type="Proteomes" id="UP000271272">
    <property type="component" value="Unassembled WGS sequence"/>
</dbReference>
<feature type="transmembrane region" description="Helical" evidence="2">
    <location>
        <begin position="71"/>
        <end position="88"/>
    </location>
</feature>
<keyword evidence="2" id="KW-1133">Transmembrane helix</keyword>